<dbReference type="PANTHER" id="PTHR11358">
    <property type="entry name" value="ARGINASE/AGMATINASE"/>
    <property type="match status" value="1"/>
</dbReference>
<accession>A0AA35TJ90</accession>
<proteinExistence type="inferred from homology"/>
<dbReference type="InterPro" id="IPR023696">
    <property type="entry name" value="Ureohydrolase_dom_sf"/>
</dbReference>
<evidence type="ECO:0000313" key="4">
    <source>
        <dbReference type="EMBL" id="CAI8049310.1"/>
    </source>
</evidence>
<evidence type="ECO:0000313" key="5">
    <source>
        <dbReference type="Proteomes" id="UP001174909"/>
    </source>
</evidence>
<dbReference type="InterPro" id="IPR006035">
    <property type="entry name" value="Ureohydrolase"/>
</dbReference>
<evidence type="ECO:0000256" key="3">
    <source>
        <dbReference type="PROSITE-ProRule" id="PRU00742"/>
    </source>
</evidence>
<comment type="caution">
    <text evidence="4">The sequence shown here is derived from an EMBL/GenBank/DDBJ whole genome shotgun (WGS) entry which is preliminary data.</text>
</comment>
<dbReference type="Gene3D" id="3.40.800.10">
    <property type="entry name" value="Ureohydrolase domain"/>
    <property type="match status" value="1"/>
</dbReference>
<dbReference type="PROSITE" id="PS51409">
    <property type="entry name" value="ARGINASE_2"/>
    <property type="match status" value="1"/>
</dbReference>
<dbReference type="GO" id="GO:0033389">
    <property type="term" value="P:putrescine biosynthetic process from arginine, via agmatine"/>
    <property type="evidence" value="ECO:0007669"/>
    <property type="project" value="TreeGrafter"/>
</dbReference>
<keyword evidence="5" id="KW-1185">Reference proteome</keyword>
<keyword evidence="2" id="KW-0378">Hydrolase</keyword>
<dbReference type="CDD" id="cd09990">
    <property type="entry name" value="Agmatinase-like"/>
    <property type="match status" value="1"/>
</dbReference>
<gene>
    <name evidence="4" type="ORF">GBAR_LOCUS27144</name>
</gene>
<name>A0AA35TJ90_GEOBA</name>
<evidence type="ECO:0000256" key="2">
    <source>
        <dbReference type="ARBA" id="ARBA00022801"/>
    </source>
</evidence>
<dbReference type="Proteomes" id="UP001174909">
    <property type="component" value="Unassembled WGS sequence"/>
</dbReference>
<comment type="similarity">
    <text evidence="3">Belongs to the arginase family.</text>
</comment>
<organism evidence="4 5">
    <name type="scientific">Geodia barretti</name>
    <name type="common">Barrett's horny sponge</name>
    <dbReference type="NCBI Taxonomy" id="519541"/>
    <lineage>
        <taxon>Eukaryota</taxon>
        <taxon>Metazoa</taxon>
        <taxon>Porifera</taxon>
        <taxon>Demospongiae</taxon>
        <taxon>Heteroscleromorpha</taxon>
        <taxon>Tetractinellida</taxon>
        <taxon>Astrophorina</taxon>
        <taxon>Geodiidae</taxon>
        <taxon>Geodia</taxon>
    </lineage>
</organism>
<evidence type="ECO:0000256" key="1">
    <source>
        <dbReference type="ARBA" id="ARBA00022723"/>
    </source>
</evidence>
<dbReference type="PANTHER" id="PTHR11358:SF26">
    <property type="entry name" value="GUANIDINO ACID HYDROLASE, MITOCHONDRIAL"/>
    <property type="match status" value="1"/>
</dbReference>
<sequence>MPDLRGPDRQPAFLGIPTYIHSPLALSQEELAEMQADVAVIGAPVDMGVVNRPGARFGPRAIRQAGYAGSPNDTFYHMEYELYPTQEIRVVDFGDAVCPPSSLELSHEAVRLKTMQALQTGAIPLVLGGDHSITLPAATAVAQHHGYGRVGMIHFDAHADTGESGYGGVLIAHGSPMRRLLESGAIPGPNFIQIGLRGYWPDRPLFDWMREQGMRWHLMAEIVERGFEAVLRGCHRRGARRPRGHISVSGHRCS</sequence>
<dbReference type="AlphaFoldDB" id="A0AA35TJ90"/>
<reference evidence="4" key="1">
    <citation type="submission" date="2023-03" db="EMBL/GenBank/DDBJ databases">
        <authorList>
            <person name="Steffen K."/>
            <person name="Cardenas P."/>
        </authorList>
    </citation>
    <scope>NUCLEOTIDE SEQUENCE</scope>
</reference>
<dbReference type="GO" id="GO:0008783">
    <property type="term" value="F:agmatinase activity"/>
    <property type="evidence" value="ECO:0007669"/>
    <property type="project" value="TreeGrafter"/>
</dbReference>
<dbReference type="SUPFAM" id="SSF52768">
    <property type="entry name" value="Arginase/deacetylase"/>
    <property type="match status" value="1"/>
</dbReference>
<protein>
    <submittedName>
        <fullName evidence="4">Guanidinobutyrase</fullName>
    </submittedName>
</protein>
<dbReference type="PIRSF" id="PIRSF036979">
    <property type="entry name" value="Arginase"/>
    <property type="match status" value="1"/>
</dbReference>
<dbReference type="GO" id="GO:0046872">
    <property type="term" value="F:metal ion binding"/>
    <property type="evidence" value="ECO:0007669"/>
    <property type="project" value="UniProtKB-KW"/>
</dbReference>
<keyword evidence="1" id="KW-0479">Metal-binding</keyword>
<dbReference type="EMBL" id="CASHTH010003785">
    <property type="protein sequence ID" value="CAI8049310.1"/>
    <property type="molecule type" value="Genomic_DNA"/>
</dbReference>
<dbReference type="Pfam" id="PF00491">
    <property type="entry name" value="Arginase"/>
    <property type="match status" value="1"/>
</dbReference>